<dbReference type="Pfam" id="PF03652">
    <property type="entry name" value="RuvX"/>
    <property type="match status" value="1"/>
</dbReference>
<proteinExistence type="inferred from homology"/>
<dbReference type="InterPro" id="IPR037027">
    <property type="entry name" value="YqgF/RNaseH-like_dom_sf"/>
</dbReference>
<dbReference type="Gene3D" id="3.30.420.140">
    <property type="entry name" value="YqgF/RNase H-like domain"/>
    <property type="match status" value="1"/>
</dbReference>
<sequence length="149" mass="16025">MSCAFGFDVGSKITGVAIGNSFTASARALATLAVHDDTPDWNRLDTLRREWQPDTLVVGLPLTLEGAEQPASRRARRFAALLQERYGLPVVLVDERHSSQEAAQRFAGARALGLKRRRDAAAIDAEAAAVVLERWLGMATTSSAPGADH</sequence>
<dbReference type="SUPFAM" id="SSF53098">
    <property type="entry name" value="Ribonuclease H-like"/>
    <property type="match status" value="1"/>
</dbReference>
<organism evidence="7">
    <name type="scientific">Rhodanobacter sp. IGA1.0</name>
    <dbReference type="NCBI Taxonomy" id="3158582"/>
    <lineage>
        <taxon>Bacteria</taxon>
        <taxon>Pseudomonadati</taxon>
        <taxon>Pseudomonadota</taxon>
        <taxon>Gammaproteobacteria</taxon>
        <taxon>Lysobacterales</taxon>
        <taxon>Rhodanobacteraceae</taxon>
        <taxon>Rhodanobacter</taxon>
    </lineage>
</organism>
<dbReference type="SMART" id="SM00732">
    <property type="entry name" value="YqgFc"/>
    <property type="match status" value="1"/>
</dbReference>
<comment type="subcellular location">
    <subcellularLocation>
        <location evidence="5">Cytoplasm</location>
    </subcellularLocation>
</comment>
<dbReference type="HAMAP" id="MF_00651">
    <property type="entry name" value="Nuclease_YqgF"/>
    <property type="match status" value="1"/>
</dbReference>
<dbReference type="CDD" id="cd16964">
    <property type="entry name" value="YqgF"/>
    <property type="match status" value="1"/>
</dbReference>
<evidence type="ECO:0000313" key="7">
    <source>
        <dbReference type="EMBL" id="XBS90839.1"/>
    </source>
</evidence>
<dbReference type="GO" id="GO:0016788">
    <property type="term" value="F:hydrolase activity, acting on ester bonds"/>
    <property type="evidence" value="ECO:0007669"/>
    <property type="project" value="UniProtKB-UniRule"/>
</dbReference>
<comment type="similarity">
    <text evidence="5">Belongs to the YqgF HJR family.</text>
</comment>
<evidence type="ECO:0000256" key="3">
    <source>
        <dbReference type="ARBA" id="ARBA00022722"/>
    </source>
</evidence>
<evidence type="ECO:0000256" key="5">
    <source>
        <dbReference type="HAMAP-Rule" id="MF_00651"/>
    </source>
</evidence>
<dbReference type="AlphaFoldDB" id="A0AAU7QP71"/>
<dbReference type="NCBIfam" id="TIGR00250">
    <property type="entry name" value="RNAse_H_YqgF"/>
    <property type="match status" value="1"/>
</dbReference>
<keyword evidence="1 5" id="KW-0963">Cytoplasm</keyword>
<evidence type="ECO:0000256" key="4">
    <source>
        <dbReference type="ARBA" id="ARBA00022801"/>
    </source>
</evidence>
<evidence type="ECO:0000256" key="1">
    <source>
        <dbReference type="ARBA" id="ARBA00022490"/>
    </source>
</evidence>
<evidence type="ECO:0000259" key="6">
    <source>
        <dbReference type="SMART" id="SM00732"/>
    </source>
</evidence>
<dbReference type="GO" id="GO:0005829">
    <property type="term" value="C:cytosol"/>
    <property type="evidence" value="ECO:0007669"/>
    <property type="project" value="TreeGrafter"/>
</dbReference>
<dbReference type="PANTHER" id="PTHR33317">
    <property type="entry name" value="POLYNUCLEOTIDYL TRANSFERASE, RIBONUCLEASE H-LIKE SUPERFAMILY PROTEIN"/>
    <property type="match status" value="1"/>
</dbReference>
<keyword evidence="2 5" id="KW-0690">Ribosome biogenesis</keyword>
<gene>
    <name evidence="7" type="primary">ruvX</name>
    <name evidence="7" type="ORF">ABNK63_04125</name>
</gene>
<dbReference type="GO" id="GO:0000967">
    <property type="term" value="P:rRNA 5'-end processing"/>
    <property type="evidence" value="ECO:0007669"/>
    <property type="project" value="UniProtKB-UniRule"/>
</dbReference>
<protein>
    <recommendedName>
        <fullName evidence="5">Putative pre-16S rRNA nuclease</fullName>
        <ecNumber evidence="5">3.1.-.-</ecNumber>
    </recommendedName>
</protein>
<feature type="domain" description="YqgF/RNase H-like" evidence="6">
    <location>
        <begin position="2"/>
        <end position="102"/>
    </location>
</feature>
<accession>A0AAU7QP71</accession>
<dbReference type="InterPro" id="IPR005227">
    <property type="entry name" value="YqgF"/>
</dbReference>
<dbReference type="EC" id="3.1.-.-" evidence="5"/>
<dbReference type="RefSeq" id="WP_007809646.1">
    <property type="nucleotide sequence ID" value="NZ_CP157948.1"/>
</dbReference>
<evidence type="ECO:0000256" key="2">
    <source>
        <dbReference type="ARBA" id="ARBA00022517"/>
    </source>
</evidence>
<name>A0AAU7QP71_9GAMM</name>
<comment type="function">
    <text evidence="5">Could be a nuclease involved in processing of the 5'-end of pre-16S rRNA.</text>
</comment>
<keyword evidence="3 5" id="KW-0540">Nuclease</keyword>
<dbReference type="InterPro" id="IPR012337">
    <property type="entry name" value="RNaseH-like_sf"/>
</dbReference>
<keyword evidence="4 5" id="KW-0378">Hydrolase</keyword>
<dbReference type="InterPro" id="IPR006641">
    <property type="entry name" value="YqgF/RNaseH-like_dom"/>
</dbReference>
<dbReference type="PANTHER" id="PTHR33317:SF4">
    <property type="entry name" value="POLYNUCLEOTIDYL TRANSFERASE, RIBONUCLEASE H-LIKE SUPERFAMILY PROTEIN"/>
    <property type="match status" value="1"/>
</dbReference>
<dbReference type="EMBL" id="CP157948">
    <property type="protein sequence ID" value="XBS90839.1"/>
    <property type="molecule type" value="Genomic_DNA"/>
</dbReference>
<reference evidence="7" key="1">
    <citation type="submission" date="2024-06" db="EMBL/GenBank/DDBJ databases">
        <authorList>
            <person name="Sun Y."/>
        </authorList>
    </citation>
    <scope>NUCLEOTIDE SEQUENCE</scope>
    <source>
        <strain evidence="7">IGA1.0</strain>
    </source>
</reference>
<dbReference type="GO" id="GO:0004518">
    <property type="term" value="F:nuclease activity"/>
    <property type="evidence" value="ECO:0007669"/>
    <property type="project" value="UniProtKB-KW"/>
</dbReference>